<name>A0AAD7FQF4_9AGAR</name>
<evidence type="ECO:0000256" key="2">
    <source>
        <dbReference type="SAM" id="MobiDB-lite"/>
    </source>
</evidence>
<sequence length="838" mass="95217">MPVTLARQVRSVLETENGSLTDLLSYVDDFVQSAPSDQQQGFEEQLHQLHDVVDHSSPHHTQVFLAVLHHLRLAPCSIISSWFDLVIRPALREPNLAVPAVNYAKELVLSALCQSDPRVPDFRRRLLDLYLLDAFNEGSGHDLVEWAALDSLRREQQTRWKLNLQDILLTFGEKCPADFLTEVNTHFAVPEARLQLLLLLNLYTSAPCFQPSSAILATHPLMDSLLNSLLLDKSSTLSTIGLAIVTKMLPIFAVEAAEVLKGMLPRLFCIHARIICWKEQPPPTTVQSPETEGVPVLEQESHETGRVLLSRSDLDWQVLESPLDTDASPPPSPRQFHTLLYYLFPCNVLRFLRHPVLYFTSRNVESPYTVDWDVALDEQKIRSKSEVLLRSHVCHPLIVWRDSDEEISKPDFWAEYSVARIATEAMMLDVRNTALGLRERFPTRIDHESSTSSIGGSDDGGKTPMRSLGLSAGQTHISLQDMIATSVALKSNLNLEIEPAASQWPESLFAGSGGSPAVPTQPLPSSDGDLPPRITQAISGLQREVLLLRSELNFELWLSRENVKHVGRLYQDQILSRDAEVERQGLYNKLRNYRSQVANLETELRTQKASASSSKERYADWNAELQKKLQDFREQKKSWVNELAALRTADKEAKALFKAQATLLADAQKDLFMLETQRTESQHKIDRLQDYEKQIEQHVNMQRLWDADFAKFTQRGEEMERMKAEYREMELRLQSFEGTQMQMDQDARVHRRQIQTLEAQLAQEKRRIESPSQRQAEIAAFAAERKRLAEENALLVEENRNLREDLEDTTAMVEVLKGTVGGRRGVVSEPRASPILRV</sequence>
<proteinExistence type="predicted"/>
<dbReference type="EMBL" id="JARKIF010000008">
    <property type="protein sequence ID" value="KAJ7632495.1"/>
    <property type="molecule type" value="Genomic_DNA"/>
</dbReference>
<comment type="caution">
    <text evidence="3">The sequence shown here is derived from an EMBL/GenBank/DDBJ whole genome shotgun (WGS) entry which is preliminary data.</text>
</comment>
<dbReference type="PANTHER" id="PTHR15154:SF2">
    <property type="entry name" value="HAMARTIN"/>
    <property type="match status" value="1"/>
</dbReference>
<evidence type="ECO:0000313" key="3">
    <source>
        <dbReference type="EMBL" id="KAJ7632495.1"/>
    </source>
</evidence>
<dbReference type="GO" id="GO:0032007">
    <property type="term" value="P:negative regulation of TOR signaling"/>
    <property type="evidence" value="ECO:0007669"/>
    <property type="project" value="TreeGrafter"/>
</dbReference>
<organism evidence="3 4">
    <name type="scientific">Roridomyces roridus</name>
    <dbReference type="NCBI Taxonomy" id="1738132"/>
    <lineage>
        <taxon>Eukaryota</taxon>
        <taxon>Fungi</taxon>
        <taxon>Dikarya</taxon>
        <taxon>Basidiomycota</taxon>
        <taxon>Agaricomycotina</taxon>
        <taxon>Agaricomycetes</taxon>
        <taxon>Agaricomycetidae</taxon>
        <taxon>Agaricales</taxon>
        <taxon>Marasmiineae</taxon>
        <taxon>Mycenaceae</taxon>
        <taxon>Roridomyces</taxon>
    </lineage>
</organism>
<dbReference type="Proteomes" id="UP001221142">
    <property type="component" value="Unassembled WGS sequence"/>
</dbReference>
<dbReference type="GO" id="GO:0051726">
    <property type="term" value="P:regulation of cell cycle"/>
    <property type="evidence" value="ECO:0007669"/>
    <property type="project" value="TreeGrafter"/>
</dbReference>
<gene>
    <name evidence="3" type="ORF">FB45DRAFT_912598</name>
</gene>
<evidence type="ECO:0000313" key="4">
    <source>
        <dbReference type="Proteomes" id="UP001221142"/>
    </source>
</evidence>
<keyword evidence="4" id="KW-1185">Reference proteome</keyword>
<evidence type="ECO:0000256" key="1">
    <source>
        <dbReference type="SAM" id="Coils"/>
    </source>
</evidence>
<feature type="coiled-coil region" evidence="1">
    <location>
        <begin position="583"/>
        <end position="649"/>
    </location>
</feature>
<protein>
    <recommendedName>
        <fullName evidence="5">Hamartin</fullName>
    </recommendedName>
</protein>
<accession>A0AAD7FQF4</accession>
<dbReference type="AlphaFoldDB" id="A0AAD7FQF4"/>
<feature type="coiled-coil region" evidence="1">
    <location>
        <begin position="719"/>
        <end position="819"/>
    </location>
</feature>
<feature type="region of interest" description="Disordered" evidence="2">
    <location>
        <begin position="446"/>
        <end position="468"/>
    </location>
</feature>
<keyword evidence="1" id="KW-0175">Coiled coil</keyword>
<dbReference type="PANTHER" id="PTHR15154">
    <property type="entry name" value="HAMARTIN"/>
    <property type="match status" value="1"/>
</dbReference>
<evidence type="ECO:0008006" key="5">
    <source>
        <dbReference type="Google" id="ProtNLM"/>
    </source>
</evidence>
<dbReference type="InterPro" id="IPR007483">
    <property type="entry name" value="Hamartin"/>
</dbReference>
<dbReference type="GO" id="GO:0033596">
    <property type="term" value="C:TSC1-TSC2 complex"/>
    <property type="evidence" value="ECO:0007669"/>
    <property type="project" value="TreeGrafter"/>
</dbReference>
<reference evidence="3" key="1">
    <citation type="submission" date="2023-03" db="EMBL/GenBank/DDBJ databases">
        <title>Massive genome expansion in bonnet fungi (Mycena s.s.) driven by repeated elements and novel gene families across ecological guilds.</title>
        <authorList>
            <consortium name="Lawrence Berkeley National Laboratory"/>
            <person name="Harder C.B."/>
            <person name="Miyauchi S."/>
            <person name="Viragh M."/>
            <person name="Kuo A."/>
            <person name="Thoen E."/>
            <person name="Andreopoulos B."/>
            <person name="Lu D."/>
            <person name="Skrede I."/>
            <person name="Drula E."/>
            <person name="Henrissat B."/>
            <person name="Morin E."/>
            <person name="Kohler A."/>
            <person name="Barry K."/>
            <person name="LaButti K."/>
            <person name="Morin E."/>
            <person name="Salamov A."/>
            <person name="Lipzen A."/>
            <person name="Mereny Z."/>
            <person name="Hegedus B."/>
            <person name="Baldrian P."/>
            <person name="Stursova M."/>
            <person name="Weitz H."/>
            <person name="Taylor A."/>
            <person name="Grigoriev I.V."/>
            <person name="Nagy L.G."/>
            <person name="Martin F."/>
            <person name="Kauserud H."/>
        </authorList>
    </citation>
    <scope>NUCLEOTIDE SEQUENCE</scope>
    <source>
        <strain evidence="3">9284</strain>
    </source>
</reference>